<protein>
    <submittedName>
        <fullName evidence="1">Uncharacterized protein</fullName>
    </submittedName>
</protein>
<dbReference type="Proteomes" id="UP001264980">
    <property type="component" value="Unassembled WGS sequence"/>
</dbReference>
<accession>A0ABU1R022</accession>
<name>A0ABU1R022_9BACT</name>
<keyword evidence="2" id="KW-1185">Reference proteome</keyword>
<evidence type="ECO:0000313" key="1">
    <source>
        <dbReference type="EMBL" id="MDR6805885.1"/>
    </source>
</evidence>
<evidence type="ECO:0000313" key="2">
    <source>
        <dbReference type="Proteomes" id="UP001264980"/>
    </source>
</evidence>
<dbReference type="EMBL" id="JAVDTI010000002">
    <property type="protein sequence ID" value="MDR6805885.1"/>
    <property type="molecule type" value="Genomic_DNA"/>
</dbReference>
<comment type="caution">
    <text evidence="1">The sequence shown here is derived from an EMBL/GenBank/DDBJ whole genome shotgun (WGS) entry which is preliminary data.</text>
</comment>
<proteinExistence type="predicted"/>
<sequence length="60" mass="7049">MKAALPMVVRLFVLSDYKTNQMFVIYKHLISFMQALKVSQTLIGTHYNGSSYSENQRHRR</sequence>
<organism evidence="1 2">
    <name type="scientific">Dyadobacter fermentans</name>
    <dbReference type="NCBI Taxonomy" id="94254"/>
    <lineage>
        <taxon>Bacteria</taxon>
        <taxon>Pseudomonadati</taxon>
        <taxon>Bacteroidota</taxon>
        <taxon>Cytophagia</taxon>
        <taxon>Cytophagales</taxon>
        <taxon>Spirosomataceae</taxon>
        <taxon>Dyadobacter</taxon>
    </lineage>
</organism>
<reference evidence="1 2" key="1">
    <citation type="submission" date="2023-07" db="EMBL/GenBank/DDBJ databases">
        <title>Sorghum-associated microbial communities from plants grown in Nebraska, USA.</title>
        <authorList>
            <person name="Schachtman D."/>
        </authorList>
    </citation>
    <scope>NUCLEOTIDE SEQUENCE [LARGE SCALE GENOMIC DNA]</scope>
    <source>
        <strain evidence="1 2">BE57</strain>
    </source>
</reference>
<gene>
    <name evidence="1" type="ORF">J2W84_002931</name>
</gene>